<dbReference type="Pfam" id="PF00206">
    <property type="entry name" value="Lyase_1"/>
    <property type="match status" value="1"/>
</dbReference>
<feature type="active site" evidence="3">
    <location>
        <position position="318"/>
    </location>
</feature>
<sequence length="464" mass="50860">MTEFRTETDSLGPIDVPANALWGAQTQRALTLFRIDNERMPQEMIVPYAILKKACALANHKKKHLDTKTKDLIARVCDEIIDGQHHDMFPLPVWISGSGTQYNMNVNEVIANRCSQLAEHPLGSKGPVHPNDHVNKSQSTNDNFPSAMYMAVAIQTFLKLLPSLRILKDTFFTKSKEWKDIVKIGRTHMQDATPLTLGQEFSGFGTILKETLYRLDNALGEVYSLPLGGTAVGTGINTHSGFDEDAIYFISKLTGQPFIPASNKFAYQGNHDALVQFSATLKTLAVALNKIANDIRLLACGPRTGIAELILPANEPGSSIMPGKVNPTQCEALTMIAMQVIANDAAVTMGGTSGALQMNAYKPLIIRNVLHSIRLLTDGMRSFRKHLLEGLEPNRERIESNLEQSLMLVTALAPTLGYEKAASIAHHAHETGQTLKEAALELGLISEQEFDLLVVPDNMVGPKD</sequence>
<evidence type="ECO:0000256" key="2">
    <source>
        <dbReference type="ARBA" id="ARBA00023239"/>
    </source>
</evidence>
<comment type="similarity">
    <text evidence="1 3">Belongs to the class-II fumarase/aspartase family. Fumarase subfamily.</text>
</comment>
<dbReference type="RefSeq" id="WP_281760402.1">
    <property type="nucleotide sequence ID" value="NZ_AP026709.1"/>
</dbReference>
<keyword evidence="7" id="KW-1185">Reference proteome</keyword>
<dbReference type="Gene3D" id="1.10.275.10">
    <property type="entry name" value="Fumarase/aspartase (N-terminal domain)"/>
    <property type="match status" value="1"/>
</dbReference>
<feature type="binding site" evidence="3">
    <location>
        <begin position="324"/>
        <end position="326"/>
    </location>
    <ligand>
        <name>substrate</name>
    </ligand>
</feature>
<dbReference type="Pfam" id="PF10415">
    <property type="entry name" value="FumaraseC_C"/>
    <property type="match status" value="1"/>
</dbReference>
<gene>
    <name evidence="6" type="primary">fumC2</name>
    <name evidence="3" type="synonym">fumC</name>
    <name evidence="6" type="ORF">SYK_22500</name>
</gene>
<keyword evidence="3" id="KW-0816">Tricarboxylic acid cycle</keyword>
<accession>A0ABN6S3X6</accession>
<feature type="domain" description="Fumarase C C-terminal" evidence="5">
    <location>
        <begin position="408"/>
        <end position="460"/>
    </location>
</feature>
<dbReference type="PRINTS" id="PR00149">
    <property type="entry name" value="FUMRATELYASE"/>
</dbReference>
<comment type="function">
    <text evidence="3">Involved in the TCA cycle. Catalyzes the stereospecific interconversion of fumarate to L-malate.</text>
</comment>
<comment type="pathway">
    <text evidence="3">Carbohydrate metabolism; tricarboxylic acid cycle; (S)-malate from fumarate: step 1/1.</text>
</comment>
<feature type="active site" description="Proton donor/acceptor" evidence="3">
    <location>
        <position position="188"/>
    </location>
</feature>
<proteinExistence type="inferred from homology"/>
<dbReference type="InterPro" id="IPR000362">
    <property type="entry name" value="Fumarate_lyase_fam"/>
</dbReference>
<comment type="miscellaneous">
    <text evidence="3">There are 2 substrate-binding sites: the catalytic A site, and the non-catalytic B site that may play a role in the transfer of substrate or product between the active site and the solvent. Alternatively, the B site may bind allosteric effectors.</text>
</comment>
<dbReference type="InterPro" id="IPR022761">
    <property type="entry name" value="Fumarate_lyase_N"/>
</dbReference>
<dbReference type="Gene3D" id="1.20.200.10">
    <property type="entry name" value="Fumarase/aspartase (Central domain)"/>
    <property type="match status" value="1"/>
</dbReference>
<comment type="subcellular location">
    <subcellularLocation>
        <location evidence="3">Cytoplasm</location>
    </subcellularLocation>
</comment>
<dbReference type="SUPFAM" id="SSF48557">
    <property type="entry name" value="L-aspartase-like"/>
    <property type="match status" value="1"/>
</dbReference>
<dbReference type="Gene3D" id="1.10.40.30">
    <property type="entry name" value="Fumarase/aspartase (C-terminal domain)"/>
    <property type="match status" value="1"/>
</dbReference>
<dbReference type="EC" id="4.2.1.2" evidence="3"/>
<evidence type="ECO:0000313" key="7">
    <source>
        <dbReference type="Proteomes" id="UP001317742"/>
    </source>
</evidence>
<feature type="binding site" evidence="3">
    <location>
        <begin position="98"/>
        <end position="100"/>
    </location>
    <ligand>
        <name>substrate</name>
    </ligand>
</feature>
<dbReference type="EMBL" id="AP026709">
    <property type="protein sequence ID" value="BDQ37890.1"/>
    <property type="molecule type" value="Genomic_DNA"/>
</dbReference>
<protein>
    <recommendedName>
        <fullName evidence="3">Fumarate hydratase class II</fullName>
        <shortName evidence="3">Fumarase C</shortName>
        <ecNumber evidence="3">4.2.1.2</ecNumber>
    </recommendedName>
    <alternativeName>
        <fullName evidence="3">Aerobic fumarase</fullName>
    </alternativeName>
    <alternativeName>
        <fullName evidence="3">Iron-independent fumarase</fullName>
    </alternativeName>
</protein>
<feature type="domain" description="Fumarate lyase N-terminal" evidence="4">
    <location>
        <begin position="12"/>
        <end position="341"/>
    </location>
</feature>
<feature type="site" description="Important for catalytic activity" evidence="3">
    <location>
        <position position="331"/>
    </location>
</feature>
<dbReference type="InterPro" id="IPR018951">
    <property type="entry name" value="Fumarase_C_C"/>
</dbReference>
<feature type="binding site" evidence="3">
    <location>
        <position position="187"/>
    </location>
    <ligand>
        <name>substrate</name>
    </ligand>
</feature>
<dbReference type="PANTHER" id="PTHR11444">
    <property type="entry name" value="ASPARTATEAMMONIA/ARGININOSUCCINATE/ADENYLOSUCCINATE LYASE"/>
    <property type="match status" value="1"/>
</dbReference>
<dbReference type="PANTHER" id="PTHR11444:SF1">
    <property type="entry name" value="FUMARATE HYDRATASE, MITOCHONDRIAL"/>
    <property type="match status" value="1"/>
</dbReference>
<evidence type="ECO:0000259" key="4">
    <source>
        <dbReference type="Pfam" id="PF00206"/>
    </source>
</evidence>
<name>A0ABN6S3X6_9BACT</name>
<dbReference type="CDD" id="cd01362">
    <property type="entry name" value="Fumarase_classII"/>
    <property type="match status" value="1"/>
</dbReference>
<dbReference type="InterPro" id="IPR005677">
    <property type="entry name" value="Fum_hydII"/>
</dbReference>
<comment type="catalytic activity">
    <reaction evidence="3">
        <text>(S)-malate = fumarate + H2O</text>
        <dbReference type="Rhea" id="RHEA:12460"/>
        <dbReference type="ChEBI" id="CHEBI:15377"/>
        <dbReference type="ChEBI" id="CHEBI:15589"/>
        <dbReference type="ChEBI" id="CHEBI:29806"/>
        <dbReference type="EC" id="4.2.1.2"/>
    </reaction>
</comment>
<evidence type="ECO:0000256" key="1">
    <source>
        <dbReference type="ARBA" id="ARBA00009084"/>
    </source>
</evidence>
<keyword evidence="2 3" id="KW-0456">Lyase</keyword>
<dbReference type="InterPro" id="IPR024083">
    <property type="entry name" value="Fumarase/histidase_N"/>
</dbReference>
<comment type="subunit">
    <text evidence="3">Homotetramer.</text>
</comment>
<keyword evidence="3" id="KW-0963">Cytoplasm</keyword>
<evidence type="ECO:0000259" key="5">
    <source>
        <dbReference type="Pfam" id="PF10415"/>
    </source>
</evidence>
<dbReference type="InterPro" id="IPR020557">
    <property type="entry name" value="Fumarate_lyase_CS"/>
</dbReference>
<dbReference type="InterPro" id="IPR008948">
    <property type="entry name" value="L-Aspartase-like"/>
</dbReference>
<evidence type="ECO:0000256" key="3">
    <source>
        <dbReference type="HAMAP-Rule" id="MF_00743"/>
    </source>
</evidence>
<evidence type="ECO:0000313" key="6">
    <source>
        <dbReference type="EMBL" id="BDQ37890.1"/>
    </source>
</evidence>
<dbReference type="Proteomes" id="UP001317742">
    <property type="component" value="Chromosome"/>
</dbReference>
<dbReference type="PROSITE" id="PS00163">
    <property type="entry name" value="FUMARATE_LYASES"/>
    <property type="match status" value="1"/>
</dbReference>
<reference evidence="6 7" key="1">
    <citation type="submission" date="2022-08" db="EMBL/GenBank/DDBJ databases">
        <title>Genome Sequence of the sulphate-reducing bacterium, Pseudodesulfovibrio sp. SYK.</title>
        <authorList>
            <person name="Kondo R."/>
            <person name="Kataoka T."/>
        </authorList>
    </citation>
    <scope>NUCLEOTIDE SEQUENCE [LARGE SCALE GENOMIC DNA]</scope>
    <source>
        <strain evidence="6 7">SYK</strain>
    </source>
</reference>
<organism evidence="6 7">
    <name type="scientific">Pseudodesulfovibrio nedwellii</name>
    <dbReference type="NCBI Taxonomy" id="2973072"/>
    <lineage>
        <taxon>Bacteria</taxon>
        <taxon>Pseudomonadati</taxon>
        <taxon>Thermodesulfobacteriota</taxon>
        <taxon>Desulfovibrionia</taxon>
        <taxon>Desulfovibrionales</taxon>
        <taxon>Desulfovibrionaceae</taxon>
    </lineage>
</organism>
<dbReference type="HAMAP" id="MF_00743">
    <property type="entry name" value="FumaraseC"/>
    <property type="match status" value="1"/>
</dbReference>
<dbReference type="NCBIfam" id="NF008909">
    <property type="entry name" value="PRK12273.1"/>
    <property type="match status" value="1"/>
</dbReference>
<feature type="binding site" evidence="3">
    <location>
        <position position="319"/>
    </location>
    <ligand>
        <name>substrate</name>
    </ligand>
</feature>
<feature type="binding site" evidence="3">
    <location>
        <begin position="139"/>
        <end position="141"/>
    </location>
    <ligand>
        <name>substrate</name>
    </ligand>
</feature>
<feature type="binding site" description="in site B" evidence="3">
    <location>
        <begin position="129"/>
        <end position="132"/>
    </location>
    <ligand>
        <name>substrate</name>
    </ligand>
</feature>